<sequence>MTTHRTLSDLIRTHKDNTGDSYSDIAKRAGLSKAKVGQLAIATQPHMPRVDTVEKLATGLQLPLSIVQRAAMASAGITPPDAPSISDAELLAAKLARLDKHELAIIERLADSFIAEAENNG</sequence>
<protein>
    <recommendedName>
        <fullName evidence="3">XRE family transcriptional regulator</fullName>
    </recommendedName>
</protein>
<dbReference type="Proteomes" id="UP000235739">
    <property type="component" value="Unassembled WGS sequence"/>
</dbReference>
<name>A0A2N7S685_9MICC</name>
<proteinExistence type="predicted"/>
<dbReference type="EMBL" id="PNQX01000001">
    <property type="protein sequence ID" value="PMQ21650.1"/>
    <property type="molecule type" value="Genomic_DNA"/>
</dbReference>
<gene>
    <name evidence="1" type="ORF">CIK84_09000</name>
</gene>
<evidence type="ECO:0008006" key="3">
    <source>
        <dbReference type="Google" id="ProtNLM"/>
    </source>
</evidence>
<dbReference type="SUPFAM" id="SSF47413">
    <property type="entry name" value="lambda repressor-like DNA-binding domains"/>
    <property type="match status" value="1"/>
</dbReference>
<dbReference type="RefSeq" id="WP_102598131.1">
    <property type="nucleotide sequence ID" value="NZ_JBQDKG010000009.1"/>
</dbReference>
<dbReference type="GO" id="GO:0003677">
    <property type="term" value="F:DNA binding"/>
    <property type="evidence" value="ECO:0007669"/>
    <property type="project" value="InterPro"/>
</dbReference>
<dbReference type="AlphaFoldDB" id="A0A2N7S685"/>
<evidence type="ECO:0000313" key="1">
    <source>
        <dbReference type="EMBL" id="PMQ21650.1"/>
    </source>
</evidence>
<accession>A0A2N7S685</accession>
<dbReference type="Gene3D" id="1.10.260.40">
    <property type="entry name" value="lambda repressor-like DNA-binding domains"/>
    <property type="match status" value="1"/>
</dbReference>
<evidence type="ECO:0000313" key="2">
    <source>
        <dbReference type="Proteomes" id="UP000235739"/>
    </source>
</evidence>
<organism evidence="1 2">
    <name type="scientific">Glutamicibacter arilaitensis</name>
    <dbReference type="NCBI Taxonomy" id="256701"/>
    <lineage>
        <taxon>Bacteria</taxon>
        <taxon>Bacillati</taxon>
        <taxon>Actinomycetota</taxon>
        <taxon>Actinomycetes</taxon>
        <taxon>Micrococcales</taxon>
        <taxon>Micrococcaceae</taxon>
        <taxon>Glutamicibacter</taxon>
    </lineage>
</organism>
<comment type="caution">
    <text evidence="1">The sequence shown here is derived from an EMBL/GenBank/DDBJ whole genome shotgun (WGS) entry which is preliminary data.</text>
</comment>
<reference evidence="1 2" key="1">
    <citation type="journal article" date="2017" name="Elife">
        <title>Extensive horizontal gene transfer in cheese-associated bacteria.</title>
        <authorList>
            <person name="Bonham K.S."/>
            <person name="Wolfe B.E."/>
            <person name="Dutton R.J."/>
        </authorList>
    </citation>
    <scope>NUCLEOTIDE SEQUENCE [LARGE SCALE GENOMIC DNA]</scope>
    <source>
        <strain evidence="1 2">JB182</strain>
    </source>
</reference>
<dbReference type="InterPro" id="IPR010982">
    <property type="entry name" value="Lambda_DNA-bd_dom_sf"/>
</dbReference>